<dbReference type="AlphaFoldDB" id="M3AS38"/>
<evidence type="ECO:0000313" key="1">
    <source>
        <dbReference type="EMBL" id="EME79948.1"/>
    </source>
</evidence>
<evidence type="ECO:0000313" key="2">
    <source>
        <dbReference type="Proteomes" id="UP000016932"/>
    </source>
</evidence>
<name>M3AS38_PSEFD</name>
<dbReference type="RefSeq" id="XP_007929047.1">
    <property type="nucleotide sequence ID" value="XM_007930856.1"/>
</dbReference>
<reference evidence="1 2" key="1">
    <citation type="journal article" date="2012" name="PLoS Pathog.">
        <title>Diverse lifestyles and strategies of plant pathogenesis encoded in the genomes of eighteen Dothideomycetes fungi.</title>
        <authorList>
            <person name="Ohm R.A."/>
            <person name="Feau N."/>
            <person name="Henrissat B."/>
            <person name="Schoch C.L."/>
            <person name="Horwitz B.A."/>
            <person name="Barry K.W."/>
            <person name="Condon B.J."/>
            <person name="Copeland A.C."/>
            <person name="Dhillon B."/>
            <person name="Glaser F."/>
            <person name="Hesse C.N."/>
            <person name="Kosti I."/>
            <person name="LaButti K."/>
            <person name="Lindquist E.A."/>
            <person name="Lucas S."/>
            <person name="Salamov A.A."/>
            <person name="Bradshaw R.E."/>
            <person name="Ciuffetti L."/>
            <person name="Hamelin R.C."/>
            <person name="Kema G.H.J."/>
            <person name="Lawrence C."/>
            <person name="Scott J.A."/>
            <person name="Spatafora J.W."/>
            <person name="Turgeon B.G."/>
            <person name="de Wit P.J.G.M."/>
            <person name="Zhong S."/>
            <person name="Goodwin S.B."/>
            <person name="Grigoriev I.V."/>
        </authorList>
    </citation>
    <scope>NUCLEOTIDE SEQUENCE [LARGE SCALE GENOMIC DNA]</scope>
    <source>
        <strain evidence="1 2">CIRAD86</strain>
    </source>
</reference>
<sequence length="62" mass="7425">MNYEYFALHCIGRRIARIITVIFGMSEAKPRLGKERWGWKRRQMIPNIKESGTLQRQVRYGL</sequence>
<dbReference type="Proteomes" id="UP000016932">
    <property type="component" value="Unassembled WGS sequence"/>
</dbReference>
<gene>
    <name evidence="1" type="ORF">MYCFIDRAFT_211915</name>
</gene>
<dbReference type="GeneID" id="19337546"/>
<accession>M3AS38</accession>
<keyword evidence="2" id="KW-1185">Reference proteome</keyword>
<organism evidence="1 2">
    <name type="scientific">Pseudocercospora fijiensis (strain CIRAD86)</name>
    <name type="common">Black leaf streak disease fungus</name>
    <name type="synonym">Mycosphaerella fijiensis</name>
    <dbReference type="NCBI Taxonomy" id="383855"/>
    <lineage>
        <taxon>Eukaryota</taxon>
        <taxon>Fungi</taxon>
        <taxon>Dikarya</taxon>
        <taxon>Ascomycota</taxon>
        <taxon>Pezizomycotina</taxon>
        <taxon>Dothideomycetes</taxon>
        <taxon>Dothideomycetidae</taxon>
        <taxon>Mycosphaerellales</taxon>
        <taxon>Mycosphaerellaceae</taxon>
        <taxon>Pseudocercospora</taxon>
    </lineage>
</organism>
<dbReference type="KEGG" id="pfj:MYCFIDRAFT_211915"/>
<dbReference type="EMBL" id="KB446561">
    <property type="protein sequence ID" value="EME79948.1"/>
    <property type="molecule type" value="Genomic_DNA"/>
</dbReference>
<dbReference type="VEuPathDB" id="FungiDB:MYCFIDRAFT_211915"/>
<proteinExistence type="predicted"/>
<dbReference type="HOGENOM" id="CLU_2905172_0_0_1"/>
<protein>
    <submittedName>
        <fullName evidence="1">Uncharacterized protein</fullName>
    </submittedName>
</protein>
<dbReference type="OrthoDB" id="306690at2759"/>